<dbReference type="CDD" id="cd00093">
    <property type="entry name" value="HTH_XRE"/>
    <property type="match status" value="1"/>
</dbReference>
<dbReference type="RefSeq" id="WP_050338296.1">
    <property type="nucleotide sequence ID" value="NZ_AZCU01000018.1"/>
</dbReference>
<name>A0A837R6J9_LACPE</name>
<comment type="caution">
    <text evidence="3">The sequence shown here is derived from an EMBL/GenBank/DDBJ whole genome shotgun (WGS) entry which is preliminary data.</text>
</comment>
<dbReference type="SUPFAM" id="SSF47413">
    <property type="entry name" value="lambda repressor-like DNA-binding domains"/>
    <property type="match status" value="1"/>
</dbReference>
<reference evidence="3 4" key="1">
    <citation type="journal article" date="2015" name="Genome Announc.">
        <title>Expanding the biotechnology potential of lactobacilli through comparative genomics of 213 strains and associated genera.</title>
        <authorList>
            <person name="Sun Z."/>
            <person name="Harris H.M."/>
            <person name="McCann A."/>
            <person name="Guo C."/>
            <person name="Argimon S."/>
            <person name="Zhang W."/>
            <person name="Yang X."/>
            <person name="Jeffery I.B."/>
            <person name="Cooney J.C."/>
            <person name="Kagawa T.F."/>
            <person name="Liu W."/>
            <person name="Song Y."/>
            <person name="Salvetti E."/>
            <person name="Wrobel A."/>
            <person name="Rasinkangas P."/>
            <person name="Parkhill J."/>
            <person name="Rea M.C."/>
            <person name="O'Sullivan O."/>
            <person name="Ritari J."/>
            <person name="Douillard F.P."/>
            <person name="Paul Ross R."/>
            <person name="Yang R."/>
            <person name="Briner A.E."/>
            <person name="Felis G.E."/>
            <person name="de Vos W.M."/>
            <person name="Barrangou R."/>
            <person name="Klaenhammer T.R."/>
            <person name="Caufield P.W."/>
            <person name="Cui Y."/>
            <person name="Zhang H."/>
            <person name="O'Toole P.W."/>
        </authorList>
    </citation>
    <scope>NUCLEOTIDE SEQUENCE [LARGE SCALE GENOMIC DNA]</scope>
    <source>
        <strain evidence="3 4">DSM 20314</strain>
    </source>
</reference>
<dbReference type="GeneID" id="49395375"/>
<gene>
    <name evidence="3" type="ORF">FD24_GL001234</name>
</gene>
<accession>A0A837R6J9</accession>
<dbReference type="Gene3D" id="1.10.260.40">
    <property type="entry name" value="lambda repressor-like DNA-binding domains"/>
    <property type="match status" value="1"/>
</dbReference>
<protein>
    <recommendedName>
        <fullName evidence="2">HTH cro/C1-type domain-containing protein</fullName>
    </recommendedName>
</protein>
<dbReference type="PANTHER" id="PTHR36924:SF1">
    <property type="entry name" value="ANTITOXIN HIGA-1"/>
    <property type="match status" value="1"/>
</dbReference>
<dbReference type="NCBIfam" id="TIGR02607">
    <property type="entry name" value="antidote_HigA"/>
    <property type="match status" value="1"/>
</dbReference>
<evidence type="ECO:0000313" key="4">
    <source>
        <dbReference type="Proteomes" id="UP000051020"/>
    </source>
</evidence>
<proteinExistence type="predicted"/>
<dbReference type="SMART" id="SM00530">
    <property type="entry name" value="HTH_XRE"/>
    <property type="match status" value="1"/>
</dbReference>
<dbReference type="InterPro" id="IPR001387">
    <property type="entry name" value="Cro/C1-type_HTH"/>
</dbReference>
<dbReference type="Pfam" id="PF01381">
    <property type="entry name" value="HTH_3"/>
    <property type="match status" value="1"/>
</dbReference>
<dbReference type="EMBL" id="AZCU01000018">
    <property type="protein sequence ID" value="KRK23095.1"/>
    <property type="molecule type" value="Genomic_DNA"/>
</dbReference>
<keyword evidence="1" id="KW-0238">DNA-binding</keyword>
<dbReference type="PROSITE" id="PS50943">
    <property type="entry name" value="HTH_CROC1"/>
    <property type="match status" value="1"/>
</dbReference>
<feature type="domain" description="HTH cro/C1-type" evidence="2">
    <location>
        <begin position="19"/>
        <end position="74"/>
    </location>
</feature>
<dbReference type="InterPro" id="IPR013430">
    <property type="entry name" value="Toxin_antidote_HigA"/>
</dbReference>
<evidence type="ECO:0000256" key="1">
    <source>
        <dbReference type="ARBA" id="ARBA00023125"/>
    </source>
</evidence>
<dbReference type="AlphaFoldDB" id="A0A837R6J9"/>
<evidence type="ECO:0000259" key="2">
    <source>
        <dbReference type="PROSITE" id="PS50943"/>
    </source>
</evidence>
<sequence>MGKEIEYKDIIAFHPGGYIEELIAYLNITQAEFAQHVRLPTETISQIISGEASITLPMATKLADYTGISSQTWLNLQAKYDEKISEIENTSD</sequence>
<organism evidence="3 4">
    <name type="scientific">Lactiplantibacillus pentosus DSM 20314</name>
    <dbReference type="NCBI Taxonomy" id="1423791"/>
    <lineage>
        <taxon>Bacteria</taxon>
        <taxon>Bacillati</taxon>
        <taxon>Bacillota</taxon>
        <taxon>Bacilli</taxon>
        <taxon>Lactobacillales</taxon>
        <taxon>Lactobacillaceae</taxon>
        <taxon>Lactiplantibacillus</taxon>
    </lineage>
</organism>
<evidence type="ECO:0000313" key="3">
    <source>
        <dbReference type="EMBL" id="KRK23095.1"/>
    </source>
</evidence>
<dbReference type="Proteomes" id="UP000051020">
    <property type="component" value="Unassembled WGS sequence"/>
</dbReference>
<dbReference type="GO" id="GO:0003677">
    <property type="term" value="F:DNA binding"/>
    <property type="evidence" value="ECO:0007669"/>
    <property type="project" value="UniProtKB-KW"/>
</dbReference>
<dbReference type="InterPro" id="IPR010982">
    <property type="entry name" value="Lambda_DNA-bd_dom_sf"/>
</dbReference>
<dbReference type="PANTHER" id="PTHR36924">
    <property type="entry name" value="ANTITOXIN HIGA-1"/>
    <property type="match status" value="1"/>
</dbReference>